<feature type="transmembrane region" description="Helical" evidence="1">
    <location>
        <begin position="25"/>
        <end position="43"/>
    </location>
</feature>
<evidence type="ECO:0000256" key="1">
    <source>
        <dbReference type="SAM" id="Phobius"/>
    </source>
</evidence>
<comment type="caution">
    <text evidence="2">The sequence shown here is derived from an EMBL/GenBank/DDBJ whole genome shotgun (WGS) entry which is preliminary data.</text>
</comment>
<keyword evidence="1" id="KW-1133">Transmembrane helix</keyword>
<sequence>MYRALVLSMIGIVNLNGGVEMINRVAFYIGFVGVFLTLMKLGGF</sequence>
<gene>
    <name evidence="2" type="ORF">LCGC14_1076310</name>
</gene>
<keyword evidence="1" id="KW-0812">Transmembrane</keyword>
<protein>
    <submittedName>
        <fullName evidence="2">Uncharacterized protein</fullName>
    </submittedName>
</protein>
<evidence type="ECO:0000313" key="2">
    <source>
        <dbReference type="EMBL" id="KKN06547.1"/>
    </source>
</evidence>
<reference evidence="2" key="1">
    <citation type="journal article" date="2015" name="Nature">
        <title>Complex archaea that bridge the gap between prokaryotes and eukaryotes.</title>
        <authorList>
            <person name="Spang A."/>
            <person name="Saw J.H."/>
            <person name="Jorgensen S.L."/>
            <person name="Zaremba-Niedzwiedzka K."/>
            <person name="Martijn J."/>
            <person name="Lind A.E."/>
            <person name="van Eijk R."/>
            <person name="Schleper C."/>
            <person name="Guy L."/>
            <person name="Ettema T.J."/>
        </authorList>
    </citation>
    <scope>NUCLEOTIDE SEQUENCE</scope>
</reference>
<keyword evidence="1" id="KW-0472">Membrane</keyword>
<dbReference type="AlphaFoldDB" id="A0A0F9N430"/>
<name>A0A0F9N430_9ZZZZ</name>
<proteinExistence type="predicted"/>
<accession>A0A0F9N430</accession>
<organism evidence="2">
    <name type="scientific">marine sediment metagenome</name>
    <dbReference type="NCBI Taxonomy" id="412755"/>
    <lineage>
        <taxon>unclassified sequences</taxon>
        <taxon>metagenomes</taxon>
        <taxon>ecological metagenomes</taxon>
    </lineage>
</organism>
<dbReference type="EMBL" id="LAZR01004678">
    <property type="protein sequence ID" value="KKN06547.1"/>
    <property type="molecule type" value="Genomic_DNA"/>
</dbReference>